<dbReference type="GO" id="GO:0008283">
    <property type="term" value="P:cell population proliferation"/>
    <property type="evidence" value="ECO:0007669"/>
    <property type="project" value="Ensembl"/>
</dbReference>
<keyword evidence="17" id="KW-0443">Lipid metabolism</keyword>
<evidence type="ECO:0000256" key="27">
    <source>
        <dbReference type="ARBA" id="ARBA00042011"/>
    </source>
</evidence>
<evidence type="ECO:0000256" key="25">
    <source>
        <dbReference type="ARBA" id="ARBA00039926"/>
    </source>
</evidence>
<dbReference type="Ensembl" id="ENSNNAT00000028486.1">
    <property type="protein sequence ID" value="ENSNNAP00000027187.1"/>
    <property type="gene ID" value="ENSNNAG00000017607.1"/>
</dbReference>
<dbReference type="OrthoDB" id="193139at2759"/>
<dbReference type="InterPro" id="IPR001129">
    <property type="entry name" value="Membr-assoc_MAPEG"/>
</dbReference>
<dbReference type="GO" id="GO:0050220">
    <property type="term" value="F:prostaglandin-E synthase activity"/>
    <property type="evidence" value="ECO:0007669"/>
    <property type="project" value="UniProtKB-EC"/>
</dbReference>
<comment type="cofactor">
    <cofactor evidence="1">
        <name>glutathione</name>
        <dbReference type="ChEBI" id="CHEBI:57925"/>
    </cofactor>
</comment>
<keyword evidence="13 30" id="KW-0812">Transmembrane</keyword>
<evidence type="ECO:0000256" key="13">
    <source>
        <dbReference type="ARBA" id="ARBA00022692"/>
    </source>
</evidence>
<keyword evidence="20" id="KW-0413">Isomerase</keyword>
<evidence type="ECO:0000256" key="9">
    <source>
        <dbReference type="ARBA" id="ARBA00022501"/>
    </source>
</evidence>
<accession>A0A8C6YDZ5</accession>
<evidence type="ECO:0000256" key="7">
    <source>
        <dbReference type="ARBA" id="ARBA00012452"/>
    </source>
</evidence>
<dbReference type="OMA" id="TIAQIPC"/>
<evidence type="ECO:0000256" key="24">
    <source>
        <dbReference type="ARBA" id="ARBA00036848"/>
    </source>
</evidence>
<dbReference type="GO" id="GO:0031620">
    <property type="term" value="P:regulation of fever generation"/>
    <property type="evidence" value="ECO:0007669"/>
    <property type="project" value="Ensembl"/>
</dbReference>
<evidence type="ECO:0000256" key="2">
    <source>
        <dbReference type="ARBA" id="ARBA00004141"/>
    </source>
</evidence>
<comment type="function">
    <text evidence="29">Terminal enzyme of the cyclooxygenase (COX)-2-mediated prostaglandin E2 (PGE2) biosynthetic pathway. Catalyzes the glutathione-dependent oxidoreduction of prostaglandin endoperoxide H2 (PGH2) to prostaglandin E2 (PGE2) in response to inflammatory stimuli. Plays a key role in inflammation response, fever and pain. Also catalyzes the oxidoreduction of endocannabinoids into prostaglandin glycerol esters and PGG2 into 15-hydroperoxy-PGE2. In addition, displays low glutathione transferase and glutathione-dependent peroxidase activities, toward 1-chloro-2,4-dinitrobenzene and 5-hydroperoxyicosatetraenoic acid (5-HPETE), respectively.</text>
</comment>
<dbReference type="GO" id="GO:0019371">
    <property type="term" value="P:cyclooxygenase pathway"/>
    <property type="evidence" value="ECO:0007669"/>
    <property type="project" value="Ensembl"/>
</dbReference>
<comment type="pathway">
    <text evidence="4">Lipid metabolism; prostaglandin biosynthesis.</text>
</comment>
<protein>
    <recommendedName>
        <fullName evidence="25">Prostaglandin E synthase</fullName>
        <ecNumber evidence="7">2.5.1.18</ecNumber>
        <ecNumber evidence="6">5.3.99.3</ecNumber>
    </recommendedName>
    <alternativeName>
        <fullName evidence="28">Glutathione peroxidase PTGES</fullName>
    </alternativeName>
    <alternativeName>
        <fullName evidence="27">Glutathione transferase PTGES</fullName>
    </alternativeName>
    <alternativeName>
        <fullName evidence="26">Microsomal prostaglandin E synthase 1</fullName>
    </alternativeName>
</protein>
<dbReference type="SUPFAM" id="SSF161084">
    <property type="entry name" value="MAPEG domain-like"/>
    <property type="match status" value="1"/>
</dbReference>
<evidence type="ECO:0000256" key="5">
    <source>
        <dbReference type="ARBA" id="ARBA00010459"/>
    </source>
</evidence>
<dbReference type="PANTHER" id="PTHR10689:SF9">
    <property type="entry name" value="PROSTAGLANDIN E SYNTHASE"/>
    <property type="match status" value="1"/>
</dbReference>
<proteinExistence type="inferred from homology"/>
<evidence type="ECO:0000256" key="17">
    <source>
        <dbReference type="ARBA" id="ARBA00023098"/>
    </source>
</evidence>
<comment type="catalytic activity">
    <reaction evidence="22">
        <text>prostaglandin G2 = (15S)-15-hydroperoxy-prostaglandin E2</text>
        <dbReference type="Rhea" id="RHEA:64364"/>
        <dbReference type="ChEBI" id="CHEBI:82629"/>
        <dbReference type="ChEBI" id="CHEBI:152564"/>
    </reaction>
    <physiologicalReaction direction="left-to-right" evidence="22">
        <dbReference type="Rhea" id="RHEA:64365"/>
    </physiologicalReaction>
</comment>
<evidence type="ECO:0000256" key="16">
    <source>
        <dbReference type="ARBA" id="ARBA00023002"/>
    </source>
</evidence>
<dbReference type="GO" id="GO:0004667">
    <property type="term" value="F:prostaglandin-D synthase activity"/>
    <property type="evidence" value="ECO:0007669"/>
    <property type="project" value="Ensembl"/>
</dbReference>
<keyword evidence="15 30" id="KW-1133">Transmembrane helix</keyword>
<evidence type="ECO:0000256" key="26">
    <source>
        <dbReference type="ARBA" id="ARBA00041613"/>
    </source>
</evidence>
<evidence type="ECO:0000256" key="6">
    <source>
        <dbReference type="ARBA" id="ARBA00012203"/>
    </source>
</evidence>
<evidence type="ECO:0000256" key="11">
    <source>
        <dbReference type="ARBA" id="ARBA00022585"/>
    </source>
</evidence>
<keyword evidence="10" id="KW-0444">Lipid biosynthesis</keyword>
<name>A0A8C6YDZ5_NAJNA</name>
<keyword evidence="14" id="KW-0276">Fatty acid metabolism</keyword>
<keyword evidence="18 30" id="KW-0472">Membrane</keyword>
<evidence type="ECO:0000256" key="29">
    <source>
        <dbReference type="ARBA" id="ARBA00054772"/>
    </source>
</evidence>
<comment type="catalytic activity">
    <reaction evidence="23">
        <text>2-glyceryl-prostaglandin H2 = 2-glyceryl-prostaglandin E2</text>
        <dbReference type="Rhea" id="RHEA:53324"/>
        <dbReference type="ChEBI" id="CHEBI:85166"/>
        <dbReference type="ChEBI" id="CHEBI:137172"/>
    </reaction>
    <physiologicalReaction direction="left-to-right" evidence="23">
        <dbReference type="Rhea" id="RHEA:53325"/>
    </physiologicalReaction>
</comment>
<keyword evidence="19" id="KW-0275">Fatty acid biosynthesis</keyword>
<dbReference type="GO" id="GO:0004364">
    <property type="term" value="F:glutathione transferase activity"/>
    <property type="evidence" value="ECO:0007669"/>
    <property type="project" value="UniProtKB-EC"/>
</dbReference>
<dbReference type="GO" id="GO:0043295">
    <property type="term" value="F:glutathione binding"/>
    <property type="evidence" value="ECO:0007669"/>
    <property type="project" value="Ensembl"/>
</dbReference>
<dbReference type="PANTHER" id="PTHR10689">
    <property type="entry name" value="MICROSOMAL GLUTATHIONE S-TRANSFERASE 1"/>
    <property type="match status" value="1"/>
</dbReference>
<evidence type="ECO:0000256" key="4">
    <source>
        <dbReference type="ARBA" id="ARBA00004702"/>
    </source>
</evidence>
<reference evidence="31" key="1">
    <citation type="submission" date="2025-08" db="UniProtKB">
        <authorList>
            <consortium name="Ensembl"/>
        </authorList>
    </citation>
    <scope>IDENTIFICATION</scope>
</reference>
<keyword evidence="9" id="KW-0644">Prostaglandin metabolism</keyword>
<reference evidence="31" key="2">
    <citation type="submission" date="2025-09" db="UniProtKB">
        <authorList>
            <consortium name="Ensembl"/>
        </authorList>
    </citation>
    <scope>IDENTIFICATION</scope>
</reference>
<dbReference type="GO" id="GO:0032308">
    <property type="term" value="P:positive regulation of prostaglandin secretion"/>
    <property type="evidence" value="ECO:0007669"/>
    <property type="project" value="Ensembl"/>
</dbReference>
<keyword evidence="32" id="KW-1185">Reference proteome</keyword>
<evidence type="ECO:0000256" key="3">
    <source>
        <dbReference type="ARBA" id="ARBA00004556"/>
    </source>
</evidence>
<keyword evidence="8" id="KW-0963">Cytoplasm</keyword>
<feature type="transmembrane region" description="Helical" evidence="30">
    <location>
        <begin position="73"/>
        <end position="89"/>
    </location>
</feature>
<organism evidence="31 32">
    <name type="scientific">Naja naja</name>
    <name type="common">Indian cobra</name>
    <dbReference type="NCBI Taxonomy" id="35670"/>
    <lineage>
        <taxon>Eukaryota</taxon>
        <taxon>Metazoa</taxon>
        <taxon>Chordata</taxon>
        <taxon>Craniata</taxon>
        <taxon>Vertebrata</taxon>
        <taxon>Euteleostomi</taxon>
        <taxon>Lepidosauria</taxon>
        <taxon>Squamata</taxon>
        <taxon>Bifurcata</taxon>
        <taxon>Unidentata</taxon>
        <taxon>Episquamata</taxon>
        <taxon>Toxicofera</taxon>
        <taxon>Serpentes</taxon>
        <taxon>Colubroidea</taxon>
        <taxon>Elapidae</taxon>
        <taxon>Elapinae</taxon>
        <taxon>Naja</taxon>
    </lineage>
</organism>
<dbReference type="GO" id="GO:0008285">
    <property type="term" value="P:negative regulation of cell population proliferation"/>
    <property type="evidence" value="ECO:0007669"/>
    <property type="project" value="Ensembl"/>
</dbReference>
<keyword evidence="11" id="KW-0643">Prostaglandin biosynthesis</keyword>
<evidence type="ECO:0000313" key="32">
    <source>
        <dbReference type="Proteomes" id="UP000694559"/>
    </source>
</evidence>
<keyword evidence="16" id="KW-0560">Oxidoreductase</keyword>
<dbReference type="Gene3D" id="1.20.120.550">
    <property type="entry name" value="Membrane associated eicosanoid/glutathione metabolism-like domain"/>
    <property type="match status" value="1"/>
</dbReference>
<evidence type="ECO:0000256" key="23">
    <source>
        <dbReference type="ARBA" id="ARBA00036805"/>
    </source>
</evidence>
<dbReference type="GO" id="GO:0005789">
    <property type="term" value="C:endoplasmic reticulum membrane"/>
    <property type="evidence" value="ECO:0007669"/>
    <property type="project" value="Ensembl"/>
</dbReference>
<evidence type="ECO:0000256" key="1">
    <source>
        <dbReference type="ARBA" id="ARBA00001955"/>
    </source>
</evidence>
<dbReference type="GO" id="GO:0019233">
    <property type="term" value="P:sensory perception of pain"/>
    <property type="evidence" value="ECO:0007669"/>
    <property type="project" value="Ensembl"/>
</dbReference>
<comment type="catalytic activity">
    <reaction evidence="24">
        <text>(5S)-hydroperoxy-(6E,8Z,11Z,14Z)-eicosatetraenoate + 2 glutathione = (5S)-hydroxy-(6E,8Z,11Z,14Z)-eicosatetraenoate + glutathione disulfide + H2O</text>
        <dbReference type="Rhea" id="RHEA:48620"/>
        <dbReference type="ChEBI" id="CHEBI:15377"/>
        <dbReference type="ChEBI" id="CHEBI:57450"/>
        <dbReference type="ChEBI" id="CHEBI:57925"/>
        <dbReference type="ChEBI" id="CHEBI:58297"/>
        <dbReference type="ChEBI" id="CHEBI:90632"/>
    </reaction>
</comment>
<dbReference type="GO" id="GO:0005641">
    <property type="term" value="C:nuclear envelope lumen"/>
    <property type="evidence" value="ECO:0007669"/>
    <property type="project" value="Ensembl"/>
</dbReference>
<evidence type="ECO:0000256" key="12">
    <source>
        <dbReference type="ARBA" id="ARBA00022679"/>
    </source>
</evidence>
<comment type="subcellular location">
    <subcellularLocation>
        <location evidence="3">Cytoplasm</location>
        <location evidence="3">Perinuclear region</location>
    </subcellularLocation>
    <subcellularLocation>
        <location evidence="2">Membrane</location>
        <topology evidence="2">Multi-pass membrane protein</topology>
    </subcellularLocation>
</comment>
<dbReference type="EC" id="5.3.99.3" evidence="6"/>
<evidence type="ECO:0000256" key="15">
    <source>
        <dbReference type="ARBA" id="ARBA00022989"/>
    </source>
</evidence>
<evidence type="ECO:0000313" key="31">
    <source>
        <dbReference type="Ensembl" id="ENSNNAP00000027187.1"/>
    </source>
</evidence>
<sequence length="145" mass="16796">MMQNEVFASFLFFATLLILKMFAVAILTGQVRLRRKAFANPEDALKHGGLEFHREDPYVQRCLRVHRNDMENIFPFLFIGAVYSFLYPNPLVARIHFLIFFLGRMVHTVAYLLMLRPPIRSVAYSVAQIPCFSMALQILISVISR</sequence>
<evidence type="ECO:0000256" key="21">
    <source>
        <dbReference type="ARBA" id="ARBA00023931"/>
    </source>
</evidence>
<dbReference type="Pfam" id="PF01124">
    <property type="entry name" value="MAPEG"/>
    <property type="match status" value="1"/>
</dbReference>
<comment type="catalytic activity">
    <reaction evidence="21">
        <text>prostaglandin H2 = prostaglandin E2</text>
        <dbReference type="Rhea" id="RHEA:12893"/>
        <dbReference type="ChEBI" id="CHEBI:57405"/>
        <dbReference type="ChEBI" id="CHEBI:606564"/>
        <dbReference type="EC" id="5.3.99.3"/>
    </reaction>
    <physiologicalReaction direction="left-to-right" evidence="21">
        <dbReference type="Rhea" id="RHEA:12894"/>
    </physiologicalReaction>
</comment>
<dbReference type="GeneTree" id="ENSGT00390000011980"/>
<dbReference type="EC" id="2.5.1.18" evidence="7"/>
<evidence type="ECO:0000256" key="20">
    <source>
        <dbReference type="ARBA" id="ARBA00023235"/>
    </source>
</evidence>
<dbReference type="InterPro" id="IPR040162">
    <property type="entry name" value="MGST1-like"/>
</dbReference>
<feature type="transmembrane region" description="Helical" evidence="30">
    <location>
        <begin position="6"/>
        <end position="27"/>
    </location>
</feature>
<keyword evidence="12" id="KW-0808">Transferase</keyword>
<dbReference type="GO" id="GO:0004602">
    <property type="term" value="F:glutathione peroxidase activity"/>
    <property type="evidence" value="ECO:0007669"/>
    <property type="project" value="Ensembl"/>
</dbReference>
<gene>
    <name evidence="31" type="primary">PTGES</name>
</gene>
<evidence type="ECO:0000256" key="8">
    <source>
        <dbReference type="ARBA" id="ARBA00022490"/>
    </source>
</evidence>
<evidence type="ECO:0000256" key="19">
    <source>
        <dbReference type="ARBA" id="ARBA00023160"/>
    </source>
</evidence>
<feature type="transmembrane region" description="Helical" evidence="30">
    <location>
        <begin position="122"/>
        <end position="143"/>
    </location>
</feature>
<evidence type="ECO:0000256" key="10">
    <source>
        <dbReference type="ARBA" id="ARBA00022516"/>
    </source>
</evidence>
<comment type="similarity">
    <text evidence="5">Belongs to the MAPEG family.</text>
</comment>
<dbReference type="Proteomes" id="UP000694559">
    <property type="component" value="Unplaced"/>
</dbReference>
<evidence type="ECO:0000256" key="22">
    <source>
        <dbReference type="ARBA" id="ARBA00036040"/>
    </source>
</evidence>
<evidence type="ECO:0000256" key="14">
    <source>
        <dbReference type="ARBA" id="ARBA00022832"/>
    </source>
</evidence>
<dbReference type="FunFam" id="1.20.120.550:FF:000002">
    <property type="entry name" value="Microsomal glutathione S-transferase 1"/>
    <property type="match status" value="1"/>
</dbReference>
<dbReference type="GO" id="GO:0048471">
    <property type="term" value="C:perinuclear region of cytoplasm"/>
    <property type="evidence" value="ECO:0007669"/>
    <property type="project" value="UniProtKB-SubCell"/>
</dbReference>
<dbReference type="InterPro" id="IPR023352">
    <property type="entry name" value="MAPEG-like_dom_sf"/>
</dbReference>
<evidence type="ECO:0000256" key="18">
    <source>
        <dbReference type="ARBA" id="ARBA00023136"/>
    </source>
</evidence>
<evidence type="ECO:0000256" key="28">
    <source>
        <dbReference type="ARBA" id="ARBA00042173"/>
    </source>
</evidence>
<feature type="transmembrane region" description="Helical" evidence="30">
    <location>
        <begin position="95"/>
        <end position="115"/>
    </location>
</feature>
<dbReference type="AlphaFoldDB" id="A0A8C6YDZ5"/>
<evidence type="ECO:0000256" key="30">
    <source>
        <dbReference type="SAM" id="Phobius"/>
    </source>
</evidence>